<organism evidence="7 8">
    <name type="scientific">Cloacibacillus porcorum</name>
    <dbReference type="NCBI Taxonomy" id="1197717"/>
    <lineage>
        <taxon>Bacteria</taxon>
        <taxon>Thermotogati</taxon>
        <taxon>Synergistota</taxon>
        <taxon>Synergistia</taxon>
        <taxon>Synergistales</taxon>
        <taxon>Synergistaceae</taxon>
        <taxon>Cloacibacillus</taxon>
    </lineage>
</organism>
<dbReference type="InterPro" id="IPR029510">
    <property type="entry name" value="Ald_DH_CS_GLU"/>
</dbReference>
<evidence type="ECO:0000256" key="2">
    <source>
        <dbReference type="ARBA" id="ARBA00023002"/>
    </source>
</evidence>
<evidence type="ECO:0000256" key="4">
    <source>
        <dbReference type="PROSITE-ProRule" id="PRU10007"/>
    </source>
</evidence>
<evidence type="ECO:0000256" key="5">
    <source>
        <dbReference type="RuleBase" id="RU003345"/>
    </source>
</evidence>
<feature type="domain" description="Aldehyde dehydrogenase" evidence="6">
    <location>
        <begin position="12"/>
        <end position="470"/>
    </location>
</feature>
<dbReference type="Proteomes" id="UP000093044">
    <property type="component" value="Chromosome"/>
</dbReference>
<proteinExistence type="inferred from homology"/>
<accession>A0A1B2I187</accession>
<dbReference type="OrthoDB" id="9762913at2"/>
<dbReference type="FunFam" id="3.40.605.10:FF:000007">
    <property type="entry name" value="NAD/NADP-dependent betaine aldehyde dehydrogenase"/>
    <property type="match status" value="1"/>
</dbReference>
<dbReference type="InterPro" id="IPR016160">
    <property type="entry name" value="Ald_DH_CS_CYS"/>
</dbReference>
<dbReference type="PROSITE" id="PS00070">
    <property type="entry name" value="ALDEHYDE_DEHYDR_CYS"/>
    <property type="match status" value="1"/>
</dbReference>
<evidence type="ECO:0000256" key="3">
    <source>
        <dbReference type="ARBA" id="ARBA00023027"/>
    </source>
</evidence>
<dbReference type="PANTHER" id="PTHR42986:SF1">
    <property type="entry name" value="BENZALDEHYDE DEHYDROGENASE YFMT"/>
    <property type="match status" value="1"/>
</dbReference>
<comment type="similarity">
    <text evidence="1 5">Belongs to the aldehyde dehydrogenase family.</text>
</comment>
<dbReference type="InterPro" id="IPR016163">
    <property type="entry name" value="Ald_DH_C"/>
</dbReference>
<keyword evidence="2 5" id="KW-0560">Oxidoreductase</keyword>
<dbReference type="AlphaFoldDB" id="A0A1B2I187"/>
<dbReference type="Gene3D" id="3.40.605.10">
    <property type="entry name" value="Aldehyde Dehydrogenase, Chain A, domain 1"/>
    <property type="match status" value="1"/>
</dbReference>
<dbReference type="GeneID" id="83056344"/>
<dbReference type="Pfam" id="PF00171">
    <property type="entry name" value="Aldedh"/>
    <property type="match status" value="1"/>
</dbReference>
<dbReference type="RefSeq" id="WP_066741727.1">
    <property type="nucleotide sequence ID" value="NZ_CP016757.1"/>
</dbReference>
<sequence length="479" mass="51014">MREYKLYINGEWIETETGKIVDDLNPADGSLFARVHTAGKKEVEAALAAAEGAFAGWSSLLASQREKILLKAADNIEALREEAIEILIEEAGSTFMKANGEVTASANTLRVAAGECRRAEGEVLQPTSNGQLSLAVRVPLGVVAAIAPFNFPINITMKKIAYALAIGNTIVLKPASYTPATGYLVAKAFEMAGLPAGVLNVIPGPGGIVGDILVEDPRVKCVTFTGSSPVGRGIAAKAAKNLKKYALELGGKNPLIVLKDFDAAKAAELAAYGSFYNQGQTCIATSRIIVEEPLYDAVCEQMLKQAKNFKVGDPHEKDTLVGPLIDPSQCDFIDGQIRDALSKGAKVLCGGTHEGSFFQPTILADVTPEMDIFYQESFGPVVSIFRAKDPAHALELANDNEYGLSSSILTNDLNLAIQLSLKMQAGMVHVNDSTVVSTSCTAPSGGVKMSGFAKESGKFSVDVYSELKWVTLQYADKKR</sequence>
<evidence type="ECO:0000313" key="8">
    <source>
        <dbReference type="Proteomes" id="UP000093044"/>
    </source>
</evidence>
<name>A0A1B2I187_9BACT</name>
<protein>
    <submittedName>
        <fullName evidence="7">Phenylacetaldehyde dehydrogenase</fullName>
    </submittedName>
</protein>
<gene>
    <name evidence="7" type="ORF">BED41_00575</name>
</gene>
<dbReference type="FunFam" id="3.40.309.10:FF:000009">
    <property type="entry name" value="Aldehyde dehydrogenase A"/>
    <property type="match status" value="1"/>
</dbReference>
<evidence type="ECO:0000259" key="6">
    <source>
        <dbReference type="Pfam" id="PF00171"/>
    </source>
</evidence>
<dbReference type="SUPFAM" id="SSF53720">
    <property type="entry name" value="ALDH-like"/>
    <property type="match status" value="1"/>
</dbReference>
<dbReference type="PANTHER" id="PTHR42986">
    <property type="entry name" value="BENZALDEHYDE DEHYDROGENASE YFMT"/>
    <property type="match status" value="1"/>
</dbReference>
<dbReference type="Gene3D" id="3.40.309.10">
    <property type="entry name" value="Aldehyde Dehydrogenase, Chain A, domain 2"/>
    <property type="match status" value="1"/>
</dbReference>
<dbReference type="InterPro" id="IPR016162">
    <property type="entry name" value="Ald_DH_N"/>
</dbReference>
<evidence type="ECO:0000313" key="7">
    <source>
        <dbReference type="EMBL" id="ANZ43729.1"/>
    </source>
</evidence>
<dbReference type="InterPro" id="IPR015590">
    <property type="entry name" value="Aldehyde_DH_dom"/>
</dbReference>
<keyword evidence="3" id="KW-0520">NAD</keyword>
<dbReference type="EMBL" id="CP016757">
    <property type="protein sequence ID" value="ANZ43729.1"/>
    <property type="molecule type" value="Genomic_DNA"/>
</dbReference>
<dbReference type="GO" id="GO:0016620">
    <property type="term" value="F:oxidoreductase activity, acting on the aldehyde or oxo group of donors, NAD or NADP as acceptor"/>
    <property type="evidence" value="ECO:0007669"/>
    <property type="project" value="InterPro"/>
</dbReference>
<keyword evidence="8" id="KW-1185">Reference proteome</keyword>
<feature type="active site" evidence="4">
    <location>
        <position position="248"/>
    </location>
</feature>
<dbReference type="STRING" id="1197717.BED41_00575"/>
<dbReference type="PROSITE" id="PS00687">
    <property type="entry name" value="ALDEHYDE_DEHYDR_GLU"/>
    <property type="match status" value="1"/>
</dbReference>
<reference evidence="7" key="1">
    <citation type="submission" date="2016-08" db="EMBL/GenBank/DDBJ databases">
        <title>Complete genome of Cloacibacillus porcorum.</title>
        <authorList>
            <person name="Looft T."/>
            <person name="Bayles D.O."/>
            <person name="Alt D.P."/>
        </authorList>
    </citation>
    <scope>NUCLEOTIDE SEQUENCE [LARGE SCALE GENOMIC DNA]</scope>
    <source>
        <strain evidence="7">CL-84</strain>
    </source>
</reference>
<evidence type="ECO:0000256" key="1">
    <source>
        <dbReference type="ARBA" id="ARBA00009986"/>
    </source>
</evidence>
<dbReference type="KEGG" id="cpor:BED41_00575"/>
<dbReference type="InterPro" id="IPR016161">
    <property type="entry name" value="Ald_DH/histidinol_DH"/>
</dbReference>